<feature type="domain" description="Guanylate cyclase" evidence="1">
    <location>
        <begin position="549"/>
        <end position="668"/>
    </location>
</feature>
<evidence type="ECO:0000313" key="3">
    <source>
        <dbReference type="Proteomes" id="UP001516023"/>
    </source>
</evidence>
<sequence>MSRGDVPSAPSEGAAPACFEANAFTAPDHAENGRCDSIHSYSSTTDTAHRNGGSHTDCSDCCSHKFETVSRRRSLLSGSLVHKSSRSVDDCSHCSTHGDFMMHDVDISKSYGHGTVPVPGRESHTADLIEFDKYILMLEDMDRKKEESLWKLGFLPGMNVQDDGGNGDLGMDDDARDLDEMYTTRPPQSIDIDTVQLPSNIQEDEEELLDPLDSSYRELDQEDKLQFPFNREFWSYFRSILSKAEPVGFAELEDPNATIIKGPEDAKAFLSKVISIKSINPIQPAILAAEGGFDEMDVLAELLYATSVGLVAMRFAPECVQCGSAVTETDMLGRLPGRADCVGCNATNVVDSLDNIKVMFLLNSDVLYVLAENFACTPSTESMSLTCAFAAVPATSTGSGFSYCVGTGEGSEIAPVLGPGRYRMHCPVAKTDNYLVVRRESNTTDNPIQLRMKVSDLMCKNRKGQNKTTLTVPHGKIQFDVFPDTKSLFVLWILSDEDEKKLMHLPQEERDLFTSASKVMHHPIFNALYKEQQLVAVPKDLFFSISNVVLVFTDIVDSTVLYTNLGDGEAFRLVRKHFQVLFAAFTKRGGRVVKTIGDAVMASFTTGRAALQGVADAMELLPTVGRRPDNQRYLEIRVGLHCGKATVVPLNGVNDYFGQTTNIAARVQSVAKASECFVTEAVLESSPDAWECYNEIISPGSAFSATPLTQLKLKGLERQVHARGFRWVKRSLRESETMSSYSSFSSYADRRAHTQTSLRGMNSVETALYRANNRRVSDRSFNSSRHNSSWDLFVEK</sequence>
<accession>A0ABD3PMN6</accession>
<dbReference type="PANTHER" id="PTHR43081">
    <property type="entry name" value="ADENYLATE CYCLASE, TERMINAL-DIFFERENTIATION SPECIFIC-RELATED"/>
    <property type="match status" value="1"/>
</dbReference>
<dbReference type="InterPro" id="IPR029787">
    <property type="entry name" value="Nucleotide_cyclase"/>
</dbReference>
<dbReference type="InterPro" id="IPR001054">
    <property type="entry name" value="A/G_cyclase"/>
</dbReference>
<proteinExistence type="predicted"/>
<dbReference type="PROSITE" id="PS50125">
    <property type="entry name" value="GUANYLATE_CYCLASE_2"/>
    <property type="match status" value="1"/>
</dbReference>
<dbReference type="Pfam" id="PF00211">
    <property type="entry name" value="Guanylate_cyc"/>
    <property type="match status" value="1"/>
</dbReference>
<keyword evidence="3" id="KW-1185">Reference proteome</keyword>
<name>A0ABD3PMN6_9STRA</name>
<dbReference type="InterPro" id="IPR050697">
    <property type="entry name" value="Adenylyl/Guanylyl_Cyclase_3/4"/>
</dbReference>
<evidence type="ECO:0000259" key="1">
    <source>
        <dbReference type="PROSITE" id="PS50125"/>
    </source>
</evidence>
<dbReference type="SUPFAM" id="SSF55073">
    <property type="entry name" value="Nucleotide cyclase"/>
    <property type="match status" value="1"/>
</dbReference>
<dbReference type="CDD" id="cd07302">
    <property type="entry name" value="CHD"/>
    <property type="match status" value="1"/>
</dbReference>
<dbReference type="EMBL" id="JABMIG020000147">
    <property type="protein sequence ID" value="KAL3789018.1"/>
    <property type="molecule type" value="Genomic_DNA"/>
</dbReference>
<dbReference type="PANTHER" id="PTHR43081:SF19">
    <property type="entry name" value="PH-SENSITIVE ADENYLATE CYCLASE RV1264"/>
    <property type="match status" value="1"/>
</dbReference>
<gene>
    <name evidence="2" type="ORF">HJC23_008165</name>
</gene>
<organism evidence="2 3">
    <name type="scientific">Cyclotella cryptica</name>
    <dbReference type="NCBI Taxonomy" id="29204"/>
    <lineage>
        <taxon>Eukaryota</taxon>
        <taxon>Sar</taxon>
        <taxon>Stramenopiles</taxon>
        <taxon>Ochrophyta</taxon>
        <taxon>Bacillariophyta</taxon>
        <taxon>Coscinodiscophyceae</taxon>
        <taxon>Thalassiosirophycidae</taxon>
        <taxon>Stephanodiscales</taxon>
        <taxon>Stephanodiscaceae</taxon>
        <taxon>Cyclotella</taxon>
    </lineage>
</organism>
<dbReference type="AlphaFoldDB" id="A0ABD3PMN6"/>
<evidence type="ECO:0000313" key="2">
    <source>
        <dbReference type="EMBL" id="KAL3789018.1"/>
    </source>
</evidence>
<dbReference type="Gene3D" id="3.30.70.1230">
    <property type="entry name" value="Nucleotide cyclase"/>
    <property type="match status" value="1"/>
</dbReference>
<comment type="caution">
    <text evidence="2">The sequence shown here is derived from an EMBL/GenBank/DDBJ whole genome shotgun (WGS) entry which is preliminary data.</text>
</comment>
<dbReference type="SMART" id="SM00044">
    <property type="entry name" value="CYCc"/>
    <property type="match status" value="1"/>
</dbReference>
<reference evidence="2 3" key="1">
    <citation type="journal article" date="2020" name="G3 (Bethesda)">
        <title>Improved Reference Genome for Cyclotella cryptica CCMP332, a Model for Cell Wall Morphogenesis, Salinity Adaptation, and Lipid Production in Diatoms (Bacillariophyta).</title>
        <authorList>
            <person name="Roberts W.R."/>
            <person name="Downey K.M."/>
            <person name="Ruck E.C."/>
            <person name="Traller J.C."/>
            <person name="Alverson A.J."/>
        </authorList>
    </citation>
    <scope>NUCLEOTIDE SEQUENCE [LARGE SCALE GENOMIC DNA]</scope>
    <source>
        <strain evidence="2 3">CCMP332</strain>
    </source>
</reference>
<protein>
    <recommendedName>
        <fullName evidence="1">Guanylate cyclase domain-containing protein</fullName>
    </recommendedName>
</protein>
<dbReference type="Proteomes" id="UP001516023">
    <property type="component" value="Unassembled WGS sequence"/>
</dbReference>